<dbReference type="RefSeq" id="WP_188860306.1">
    <property type="nucleotide sequence ID" value="NZ_BMLT01000004.1"/>
</dbReference>
<organism evidence="3 4">
    <name type="scientific">Marinobacterium nitratireducens</name>
    <dbReference type="NCBI Taxonomy" id="518897"/>
    <lineage>
        <taxon>Bacteria</taxon>
        <taxon>Pseudomonadati</taxon>
        <taxon>Pseudomonadota</taxon>
        <taxon>Gammaproteobacteria</taxon>
        <taxon>Oceanospirillales</taxon>
        <taxon>Oceanospirillaceae</taxon>
        <taxon>Marinobacterium</taxon>
    </lineage>
</organism>
<dbReference type="AlphaFoldDB" id="A0A917ZCQ0"/>
<reference evidence="3 4" key="1">
    <citation type="journal article" date="2014" name="Int. J. Syst. Evol. Microbiol.">
        <title>Complete genome sequence of Corynebacterium casei LMG S-19264T (=DSM 44701T), isolated from a smear-ripened cheese.</title>
        <authorList>
            <consortium name="US DOE Joint Genome Institute (JGI-PGF)"/>
            <person name="Walter F."/>
            <person name="Albersmeier A."/>
            <person name="Kalinowski J."/>
            <person name="Ruckert C."/>
        </authorList>
    </citation>
    <scope>NUCLEOTIDE SEQUENCE [LARGE SCALE GENOMIC DNA]</scope>
    <source>
        <strain evidence="3 4">CGMCC 1.7286</strain>
    </source>
</reference>
<name>A0A917ZCQ0_9GAMM</name>
<dbReference type="Gene3D" id="3.40.50.1820">
    <property type="entry name" value="alpha/beta hydrolase"/>
    <property type="match status" value="1"/>
</dbReference>
<gene>
    <name evidence="3" type="ORF">GCM10011348_18550</name>
</gene>
<evidence type="ECO:0000313" key="3">
    <source>
        <dbReference type="EMBL" id="GGO80868.1"/>
    </source>
</evidence>
<evidence type="ECO:0000256" key="1">
    <source>
        <dbReference type="ARBA" id="ARBA00007169"/>
    </source>
</evidence>
<dbReference type="InterPro" id="IPR029058">
    <property type="entry name" value="AB_hydrolase_fold"/>
</dbReference>
<dbReference type="InterPro" id="IPR012223">
    <property type="entry name" value="TEII"/>
</dbReference>
<evidence type="ECO:0000259" key="2">
    <source>
        <dbReference type="Pfam" id="PF00975"/>
    </source>
</evidence>
<dbReference type="GO" id="GO:0008610">
    <property type="term" value="P:lipid biosynthetic process"/>
    <property type="evidence" value="ECO:0007669"/>
    <property type="project" value="TreeGrafter"/>
</dbReference>
<evidence type="ECO:0000313" key="4">
    <source>
        <dbReference type="Proteomes" id="UP000599578"/>
    </source>
</evidence>
<dbReference type="PANTHER" id="PTHR11487">
    <property type="entry name" value="THIOESTERASE"/>
    <property type="match status" value="1"/>
</dbReference>
<proteinExistence type="inferred from homology"/>
<dbReference type="EMBL" id="BMLT01000004">
    <property type="protein sequence ID" value="GGO80868.1"/>
    <property type="molecule type" value="Genomic_DNA"/>
</dbReference>
<dbReference type="PANTHER" id="PTHR11487:SF0">
    <property type="entry name" value="S-ACYL FATTY ACID SYNTHASE THIOESTERASE, MEDIUM CHAIN"/>
    <property type="match status" value="1"/>
</dbReference>
<dbReference type="SUPFAM" id="SSF53474">
    <property type="entry name" value="alpha/beta-Hydrolases"/>
    <property type="match status" value="1"/>
</dbReference>
<comment type="similarity">
    <text evidence="1">Belongs to the thioesterase family.</text>
</comment>
<comment type="caution">
    <text evidence="3">The sequence shown here is derived from an EMBL/GenBank/DDBJ whole genome shotgun (WGS) entry which is preliminary data.</text>
</comment>
<sequence>MSSASLFVTPEARPAARARLICFPFAGGDINAYLPWLSRLDPQLELVIVQLPGRGQRARERPFARMDLLVDELFGNMLSRLDKPFAFFGHSMGGKIAYELAKRLQREQLPLPELFVASGSGSPCLPRRGAPVHRLPDALFKEKIRELSGVPRQVLENEELMAFVLPILKADFKLVESYAGRFESPLSSRLLILGGNADTLVTRDELLAWRELFVETDGIRLYDGGHFFINQHSDDIIDRINVSLLGGEVPMHRAS</sequence>
<keyword evidence="4" id="KW-1185">Reference proteome</keyword>
<protein>
    <submittedName>
        <fullName evidence="3">Thioesterase</fullName>
    </submittedName>
</protein>
<accession>A0A917ZCQ0</accession>
<dbReference type="Proteomes" id="UP000599578">
    <property type="component" value="Unassembled WGS sequence"/>
</dbReference>
<feature type="domain" description="Thioesterase" evidence="2">
    <location>
        <begin position="19"/>
        <end position="241"/>
    </location>
</feature>
<dbReference type="Pfam" id="PF00975">
    <property type="entry name" value="Thioesterase"/>
    <property type="match status" value="1"/>
</dbReference>
<dbReference type="InterPro" id="IPR001031">
    <property type="entry name" value="Thioesterase"/>
</dbReference>